<dbReference type="Proteomes" id="UP000039865">
    <property type="component" value="Unassembled WGS sequence"/>
</dbReference>
<feature type="region of interest" description="Disordered" evidence="2">
    <location>
        <begin position="152"/>
        <end position="179"/>
    </location>
</feature>
<feature type="region of interest" description="Disordered" evidence="2">
    <location>
        <begin position="723"/>
        <end position="793"/>
    </location>
</feature>
<dbReference type="OrthoDB" id="327432at2759"/>
<feature type="coiled-coil region" evidence="1">
    <location>
        <begin position="398"/>
        <end position="455"/>
    </location>
</feature>
<evidence type="ECO:0000313" key="3">
    <source>
        <dbReference type="EMBL" id="CDW85290.1"/>
    </source>
</evidence>
<feature type="compositionally biased region" description="Low complexity" evidence="2">
    <location>
        <begin position="26"/>
        <end position="41"/>
    </location>
</feature>
<dbReference type="OMA" id="FENCKIW"/>
<feature type="coiled-coil region" evidence="1">
    <location>
        <begin position="485"/>
        <end position="529"/>
    </location>
</feature>
<proteinExistence type="predicted"/>
<reference evidence="3 4" key="1">
    <citation type="submission" date="2014-06" db="EMBL/GenBank/DDBJ databases">
        <authorList>
            <person name="Swart Estienne"/>
        </authorList>
    </citation>
    <scope>NUCLEOTIDE SEQUENCE [LARGE SCALE GENOMIC DNA]</scope>
    <source>
        <strain evidence="3 4">130c</strain>
    </source>
</reference>
<keyword evidence="4" id="KW-1185">Reference proteome</keyword>
<sequence>MNFKQFEDEDNYYDDDFDNEFDTSKKNNNNKNSNLNGSLKKSQVKQNDWAAQNDNRNSLPIIETKKPVAKIDTQPKGVYSKIEPLQGLNSTTNQQQQQKPKQDGYQPTIIGAQKSFRASNIESSNNNSNNNLGGNILGSKPQIKSKSIVKPSENDYAQKGELNGTSKQINLTNMNSQPNLKANNQIATNLQQDSKNNNINGSNNLKPNQNNAHARNNNSVSLSNNNLTTNNNSNNNQKSLMFDNQRQQQNSMLHIGKSQQIESQPKTLTKGMKNVSSTPNLQSSSKRYQQTIIDAKQYLAAAQNVSPNFIQRNIEKYDKGEQSEFQILLDFIERTRTKIVEYSEQSKRNDMGTKSIEIDDSIKYTLNYDENMFLTTGIKELKERIDELFTKYDPKEQCKTRDREIENADKQLKALVQEYEKVYNRVEQVRNPTYLGDLHENLQDLDDQAKTLEKENKYKLISQQKRESTIEKIIQDGGPKIIYRIKELQDKLASVKEGIKRETTRKKRYAELMNNLTDQEYQLKDSEEKCLMIAKKNNIKFHDIEDLTPSLKKELESAKIRKQEFDDMDKQIKHTKLETNLTQKKAEMQEQQNKKRLKELKKKYLELKAAMAEASQQVSQKNLEINELQEKMNRNYKSKGDLFLDTDESGYKQNTQKKVQQPRGINYDAVQRAIEEMNQKETAAALVIQSNFRMRIAQKEFLKRLEIKKQQELQLRQIQERRRQEEMQKQRQQKQGANAQIGLDNNNQQQQQPKRMAADQSIGGGTNDSTGNNQQTQMQKIASRPNLMPKKRQ</sequence>
<name>A0A078AS31_STYLE</name>
<evidence type="ECO:0000256" key="2">
    <source>
        <dbReference type="SAM" id="MobiDB-lite"/>
    </source>
</evidence>
<feature type="compositionally biased region" description="Polar residues" evidence="2">
    <location>
        <begin position="743"/>
        <end position="753"/>
    </location>
</feature>
<feature type="compositionally biased region" description="Low complexity" evidence="2">
    <location>
        <begin position="196"/>
        <end position="236"/>
    </location>
</feature>
<feature type="compositionally biased region" description="Acidic residues" evidence="2">
    <location>
        <begin position="7"/>
        <end position="21"/>
    </location>
</feature>
<dbReference type="AlphaFoldDB" id="A0A078AS31"/>
<feature type="region of interest" description="Disordered" evidence="2">
    <location>
        <begin position="193"/>
        <end position="238"/>
    </location>
</feature>
<feature type="compositionally biased region" description="Polar residues" evidence="2">
    <location>
        <begin position="44"/>
        <end position="58"/>
    </location>
</feature>
<feature type="region of interest" description="Disordered" evidence="2">
    <location>
        <begin position="120"/>
        <end position="140"/>
    </location>
</feature>
<feature type="coiled-coil region" evidence="1">
    <location>
        <begin position="574"/>
        <end position="631"/>
    </location>
</feature>
<organism evidence="3 4">
    <name type="scientific">Stylonychia lemnae</name>
    <name type="common">Ciliate</name>
    <dbReference type="NCBI Taxonomy" id="5949"/>
    <lineage>
        <taxon>Eukaryota</taxon>
        <taxon>Sar</taxon>
        <taxon>Alveolata</taxon>
        <taxon>Ciliophora</taxon>
        <taxon>Intramacronucleata</taxon>
        <taxon>Spirotrichea</taxon>
        <taxon>Stichotrichia</taxon>
        <taxon>Sporadotrichida</taxon>
        <taxon>Oxytrichidae</taxon>
        <taxon>Stylonychinae</taxon>
        <taxon>Stylonychia</taxon>
    </lineage>
</organism>
<feature type="region of interest" description="Disordered" evidence="2">
    <location>
        <begin position="1"/>
        <end position="58"/>
    </location>
</feature>
<dbReference type="InParanoid" id="A0A078AS31"/>
<feature type="compositionally biased region" description="Polar residues" evidence="2">
    <location>
        <begin position="163"/>
        <end position="179"/>
    </location>
</feature>
<protein>
    <submittedName>
        <fullName evidence="3">C2 domain containing protein</fullName>
    </submittedName>
</protein>
<dbReference type="PROSITE" id="PS50096">
    <property type="entry name" value="IQ"/>
    <property type="match status" value="1"/>
</dbReference>
<evidence type="ECO:0000313" key="4">
    <source>
        <dbReference type="Proteomes" id="UP000039865"/>
    </source>
</evidence>
<keyword evidence="1" id="KW-0175">Coiled coil</keyword>
<dbReference type="EMBL" id="CCKQ01013605">
    <property type="protein sequence ID" value="CDW85290.1"/>
    <property type="molecule type" value="Genomic_DNA"/>
</dbReference>
<gene>
    <name evidence="3" type="primary">Contig18319.g19456</name>
    <name evidence="3" type="ORF">STYLEM_14364</name>
</gene>
<accession>A0A078AS31</accession>
<feature type="compositionally biased region" description="Low complexity" evidence="2">
    <location>
        <begin position="120"/>
        <end position="139"/>
    </location>
</feature>
<evidence type="ECO:0000256" key="1">
    <source>
        <dbReference type="SAM" id="Coils"/>
    </source>
</evidence>
<feature type="compositionally biased region" description="Polar residues" evidence="2">
    <location>
        <begin position="767"/>
        <end position="780"/>
    </location>
</feature>